<accession>A0ABD2B607</accession>
<sequence>MPFVQFLVQLCIGLRAVNLEIFADAIRASINEQTKIAKWGYSASRDDNKVVPLTVIGLVVLWLSRGKLRNFCGDLRARINEQTKIAKWGYSASRDDNKVVPLTVIDSVVLWLSTGKLRNFCGGHSCILKLRSGDTQLRGTTTKSLLVQSCFGFRRGNLEIFAETIRARINEQNKIAKWGYSASRDDNKVVPLTVIGSVVLWLSTRELRNFCGRHSASINEEFT</sequence>
<name>A0ABD2B607_VESMC</name>
<proteinExistence type="predicted"/>
<dbReference type="Proteomes" id="UP001607303">
    <property type="component" value="Unassembled WGS sequence"/>
</dbReference>
<gene>
    <name evidence="1" type="ORF">V1477_017440</name>
</gene>
<organism evidence="1 2">
    <name type="scientific">Vespula maculifrons</name>
    <name type="common">Eastern yellow jacket</name>
    <name type="synonym">Wasp</name>
    <dbReference type="NCBI Taxonomy" id="7453"/>
    <lineage>
        <taxon>Eukaryota</taxon>
        <taxon>Metazoa</taxon>
        <taxon>Ecdysozoa</taxon>
        <taxon>Arthropoda</taxon>
        <taxon>Hexapoda</taxon>
        <taxon>Insecta</taxon>
        <taxon>Pterygota</taxon>
        <taxon>Neoptera</taxon>
        <taxon>Endopterygota</taxon>
        <taxon>Hymenoptera</taxon>
        <taxon>Apocrita</taxon>
        <taxon>Aculeata</taxon>
        <taxon>Vespoidea</taxon>
        <taxon>Vespidae</taxon>
        <taxon>Vespinae</taxon>
        <taxon>Vespula</taxon>
    </lineage>
</organism>
<dbReference type="EMBL" id="JAYRBN010000100">
    <property type="protein sequence ID" value="KAL2728164.1"/>
    <property type="molecule type" value="Genomic_DNA"/>
</dbReference>
<evidence type="ECO:0000313" key="2">
    <source>
        <dbReference type="Proteomes" id="UP001607303"/>
    </source>
</evidence>
<protein>
    <submittedName>
        <fullName evidence="1">Uncharacterized protein</fullName>
    </submittedName>
</protein>
<evidence type="ECO:0000313" key="1">
    <source>
        <dbReference type="EMBL" id="KAL2728164.1"/>
    </source>
</evidence>
<keyword evidence="2" id="KW-1185">Reference proteome</keyword>
<dbReference type="AlphaFoldDB" id="A0ABD2B607"/>
<reference evidence="1 2" key="1">
    <citation type="journal article" date="2024" name="Ann. Entomol. Soc. Am.">
        <title>Genomic analyses of the southern and eastern yellowjacket wasps (Hymenoptera: Vespidae) reveal evolutionary signatures of social life.</title>
        <authorList>
            <person name="Catto M.A."/>
            <person name="Caine P.B."/>
            <person name="Orr S.E."/>
            <person name="Hunt B.G."/>
            <person name="Goodisman M.A.D."/>
        </authorList>
    </citation>
    <scope>NUCLEOTIDE SEQUENCE [LARGE SCALE GENOMIC DNA]</scope>
    <source>
        <strain evidence="1">232</strain>
        <tissue evidence="1">Head and thorax</tissue>
    </source>
</reference>
<comment type="caution">
    <text evidence="1">The sequence shown here is derived from an EMBL/GenBank/DDBJ whole genome shotgun (WGS) entry which is preliminary data.</text>
</comment>